<accession>F5XQF2</accession>
<dbReference type="eggNOG" id="COG0510">
    <property type="taxonomic scope" value="Bacteria"/>
</dbReference>
<name>F5XQF2_MICPN</name>
<proteinExistence type="predicted"/>
<keyword evidence="3" id="KW-1185">Reference proteome</keyword>
<dbReference type="EMBL" id="AP012204">
    <property type="protein sequence ID" value="BAK34452.1"/>
    <property type="molecule type" value="Genomic_DNA"/>
</dbReference>
<dbReference type="Gene3D" id="3.90.1200.10">
    <property type="match status" value="1"/>
</dbReference>
<evidence type="ECO:0000313" key="2">
    <source>
        <dbReference type="EMBL" id="BAK34452.1"/>
    </source>
</evidence>
<dbReference type="Pfam" id="PF01636">
    <property type="entry name" value="APH"/>
    <property type="match status" value="1"/>
</dbReference>
<dbReference type="RefSeq" id="WP_013862335.1">
    <property type="nucleotide sequence ID" value="NC_015635.1"/>
</dbReference>
<reference evidence="2 3" key="1">
    <citation type="submission" date="2011-05" db="EMBL/GenBank/DDBJ databases">
        <title>Whole genome sequence of Microlunatus phosphovorus NM-1.</title>
        <authorList>
            <person name="Hosoyama A."/>
            <person name="Sasaki K."/>
            <person name="Harada T."/>
            <person name="Igarashi R."/>
            <person name="Kawakoshi A."/>
            <person name="Sasagawa M."/>
            <person name="Fukada J."/>
            <person name="Nakamura S."/>
            <person name="Katano Y."/>
            <person name="Hanada S."/>
            <person name="Kamagata Y."/>
            <person name="Nakamura N."/>
            <person name="Yamazaki S."/>
            <person name="Fujita N."/>
        </authorList>
    </citation>
    <scope>NUCLEOTIDE SEQUENCE [LARGE SCALE GENOMIC DNA]</scope>
    <source>
        <strain evidence="3">ATCC 700054 / DSM 10555 / JCM 9379 / NBRC 101784 / NCIMB 13414 / VKM Ac-1990 / NM-1</strain>
    </source>
</reference>
<dbReference type="HOGENOM" id="CLU_868288_0_0_11"/>
<protein>
    <recommendedName>
        <fullName evidence="1">Aminoglycoside phosphotransferase domain-containing protein</fullName>
    </recommendedName>
</protein>
<organism evidence="2 3">
    <name type="scientific">Microlunatus phosphovorus (strain ATCC 700054 / DSM 10555 / JCM 9379 / NBRC 101784 / NCIMB 13414 / VKM Ac-1990 / NM-1)</name>
    <dbReference type="NCBI Taxonomy" id="1032480"/>
    <lineage>
        <taxon>Bacteria</taxon>
        <taxon>Bacillati</taxon>
        <taxon>Actinomycetota</taxon>
        <taxon>Actinomycetes</taxon>
        <taxon>Propionibacteriales</taxon>
        <taxon>Propionibacteriaceae</taxon>
        <taxon>Microlunatus</taxon>
    </lineage>
</organism>
<dbReference type="SUPFAM" id="SSF56112">
    <property type="entry name" value="Protein kinase-like (PK-like)"/>
    <property type="match status" value="1"/>
</dbReference>
<sequence length="321" mass="36030">MSASSPFTSRDGNARVTLDRLVTAASLPPVTSTYELDEQGFDNRLLVGRLADGRHVLLRQNSEPGPAPVARARFLARHDVGAPQLYAADNAGALLVEFVPGETLAAMAKREALGDPIWRMVGSAYRRIHAVRFPAPLRGNFGPQRLELIPEDPVALLHGKVDLGEAAVRAYRPAMLPLLDRFRERIDARAEELRDEAPCLSHADANFHNLVVGADRVTLIDWDYPSVRYPLEELEALETHAYLNGVPELPDSFFAGYGREVSRPLLRIHRIASCLEGFPSREWSDMADDNRNPEQLRAMLKDWAQKQREWIYRLEDHLGQT</sequence>
<evidence type="ECO:0000259" key="1">
    <source>
        <dbReference type="Pfam" id="PF01636"/>
    </source>
</evidence>
<dbReference type="InterPro" id="IPR011009">
    <property type="entry name" value="Kinase-like_dom_sf"/>
</dbReference>
<gene>
    <name evidence="2" type="ordered locus">MLP_14380</name>
</gene>
<evidence type="ECO:0000313" key="3">
    <source>
        <dbReference type="Proteomes" id="UP000007947"/>
    </source>
</evidence>
<dbReference type="AlphaFoldDB" id="F5XQF2"/>
<dbReference type="KEGG" id="mph:MLP_14380"/>
<feature type="domain" description="Aminoglycoside phosphotransferase" evidence="1">
    <location>
        <begin position="39"/>
        <end position="258"/>
    </location>
</feature>
<dbReference type="InterPro" id="IPR002575">
    <property type="entry name" value="Aminoglycoside_PTrfase"/>
</dbReference>
<dbReference type="Proteomes" id="UP000007947">
    <property type="component" value="Chromosome"/>
</dbReference>